<dbReference type="PANTHER" id="PTHR23061:SF12">
    <property type="entry name" value="DNA POLYMERASE ALPHA SUBUNIT B"/>
    <property type="match status" value="1"/>
</dbReference>
<dbReference type="InterPro" id="IPR016722">
    <property type="entry name" value="DNA_pol_alpha_bsu"/>
</dbReference>
<feature type="compositionally biased region" description="Polar residues" evidence="7">
    <location>
        <begin position="86"/>
        <end position="102"/>
    </location>
</feature>
<dbReference type="GO" id="GO:0006270">
    <property type="term" value="P:DNA replication initiation"/>
    <property type="evidence" value="ECO:0007669"/>
    <property type="project" value="TreeGrafter"/>
</dbReference>
<evidence type="ECO:0000313" key="11">
    <source>
        <dbReference type="Proteomes" id="UP000824998"/>
    </source>
</evidence>
<reference evidence="10" key="1">
    <citation type="journal article" date="2021" name="IMA Fungus">
        <title>Genomic characterization of three marine fungi, including Emericellopsis atlantica sp. nov. with signatures of a generalist lifestyle and marine biomass degradation.</title>
        <authorList>
            <person name="Hagestad O.C."/>
            <person name="Hou L."/>
            <person name="Andersen J.H."/>
            <person name="Hansen E.H."/>
            <person name="Altermark B."/>
            <person name="Li C."/>
            <person name="Kuhnert E."/>
            <person name="Cox R.J."/>
            <person name="Crous P.W."/>
            <person name="Spatafora J.W."/>
            <person name="Lail K."/>
            <person name="Amirebrahimi M."/>
            <person name="Lipzen A."/>
            <person name="Pangilinan J."/>
            <person name="Andreopoulos W."/>
            <person name="Hayes R.D."/>
            <person name="Ng V."/>
            <person name="Grigoriev I.V."/>
            <person name="Jackson S.A."/>
            <person name="Sutton T.D.S."/>
            <person name="Dobson A.D.W."/>
            <person name="Rama T."/>
        </authorList>
    </citation>
    <scope>NUCLEOTIDE SEQUENCE</scope>
    <source>
        <strain evidence="10">TRa018bII</strain>
    </source>
</reference>
<feature type="region of interest" description="Disordered" evidence="7">
    <location>
        <begin position="75"/>
        <end position="104"/>
    </location>
</feature>
<evidence type="ECO:0000256" key="4">
    <source>
        <dbReference type="ARBA" id="ARBA00022705"/>
    </source>
</evidence>
<dbReference type="Proteomes" id="UP000824998">
    <property type="component" value="Unassembled WGS sequence"/>
</dbReference>
<dbReference type="AlphaFoldDB" id="A0A9P8C4E1"/>
<feature type="domain" description="DNA polymerase alpha/delta/epsilon subunit B" evidence="8">
    <location>
        <begin position="369"/>
        <end position="602"/>
    </location>
</feature>
<evidence type="ECO:0000256" key="2">
    <source>
        <dbReference type="ARBA" id="ARBA00007299"/>
    </source>
</evidence>
<keyword evidence="4 6" id="KW-0235">DNA replication</keyword>
<dbReference type="Pfam" id="PF22062">
    <property type="entry name" value="OB_DPOA2"/>
    <property type="match status" value="1"/>
</dbReference>
<name>A0A9P8C4E1_9HELO</name>
<evidence type="ECO:0000256" key="5">
    <source>
        <dbReference type="ARBA" id="ARBA00023242"/>
    </source>
</evidence>
<comment type="function">
    <text evidence="6">Accessory subunit of the DNA polymerase alpha complex (also known as the alpha DNA polymerase-primase complex) which plays an essential role in the initiation of DNA synthesis.</text>
</comment>
<comment type="caution">
    <text evidence="10">The sequence shown here is derived from an EMBL/GenBank/DDBJ whole genome shotgun (WGS) entry which is preliminary data.</text>
</comment>
<accession>A0A9P8C4E1</accession>
<dbReference type="PIRSF" id="PIRSF018300">
    <property type="entry name" value="DNA_pol_alph_2"/>
    <property type="match status" value="1"/>
</dbReference>
<comment type="subcellular location">
    <subcellularLocation>
        <location evidence="1 6">Nucleus</location>
    </subcellularLocation>
</comment>
<proteinExistence type="inferred from homology"/>
<evidence type="ECO:0000256" key="1">
    <source>
        <dbReference type="ARBA" id="ARBA00004123"/>
    </source>
</evidence>
<sequence>MAESTVDELHERFGAVAGGTLEADVLAELQSIMRLHSIDAEELWYKWESYSMKMGVDEMKLNAETANALKKDVQEGLERENRSKGHLQTNKRGAATPRNTAGNGDMLGILGNAVPNTPRVGSASRSSNKRKFETPSIFRVKADPASSPPDFKTPLRPSEPTGATVPFNDRANAGQTVEVLNDYLLVPEPPIAPYSQPRVKSVANSDYKALAYKTMAMKSSEASEILDDRIIEFMTLVQSHHNLEDDAFGSAAAQSTNEIVAVGRIACDSLEGKLNSSSLVLETSRRIGGGLRVLLKVDKLKGFQFFPGQIVALKGINISGEDFTASEVLEMPLLRGAASAPAKFEEYSQRLRGGPDAMDSDSDPAPLSIIIGSGPYTADDNLDFEPLHALCSRAADTYADALVLTGPFLDVDHPLIAVGDFDLPEEALAEPDTISMTTVFKYLISPAFISLCTANPHTVIILVPSVKDVICNHVSWPQERFPRKDLGLPKNVMIVGNPMTLSLNEISLGISSQDIMTELRKAEVTGGQPKDTSLLARLPRYLIEQRHFFPLFPPVDREALPKTGTLDTRPVGAMIDASYLKLGEMVNVRPDVLIVPSALGFFAKVVESVVVINPGFLSKRKAAGTYAKLTVYPAKLSEEETNSTQMIGHRLHERARVDIIKI</sequence>
<dbReference type="GO" id="GO:0003677">
    <property type="term" value="F:DNA binding"/>
    <property type="evidence" value="ECO:0007669"/>
    <property type="project" value="InterPro"/>
</dbReference>
<evidence type="ECO:0000313" key="10">
    <source>
        <dbReference type="EMBL" id="KAG9231916.1"/>
    </source>
</evidence>
<dbReference type="EMBL" id="MU251574">
    <property type="protein sequence ID" value="KAG9231916.1"/>
    <property type="molecule type" value="Genomic_DNA"/>
</dbReference>
<evidence type="ECO:0000259" key="8">
    <source>
        <dbReference type="Pfam" id="PF04042"/>
    </source>
</evidence>
<dbReference type="PANTHER" id="PTHR23061">
    <property type="entry name" value="DNA POLYMERASE 2 ALPHA 70 KDA SUBUNIT"/>
    <property type="match status" value="1"/>
</dbReference>
<dbReference type="FunFam" id="3.60.21.60:FF:000008">
    <property type="entry name" value="DNA polymerase alpha subunit B"/>
    <property type="match status" value="1"/>
</dbReference>
<dbReference type="GO" id="GO:0005658">
    <property type="term" value="C:alpha DNA polymerase:primase complex"/>
    <property type="evidence" value="ECO:0007669"/>
    <property type="project" value="TreeGrafter"/>
</dbReference>
<dbReference type="FunFam" id="3.60.21.60:FF:000005">
    <property type="entry name" value="DNA polymerase alpha subunit B"/>
    <property type="match status" value="1"/>
</dbReference>
<dbReference type="Pfam" id="PF04042">
    <property type="entry name" value="DNA_pol_E_B"/>
    <property type="match status" value="1"/>
</dbReference>
<keyword evidence="11" id="KW-1185">Reference proteome</keyword>
<dbReference type="OrthoDB" id="336885at2759"/>
<dbReference type="Gene3D" id="3.60.21.60">
    <property type="match status" value="2"/>
</dbReference>
<gene>
    <name evidence="10" type="ORF">BJ875DRAFT_100905</name>
</gene>
<feature type="domain" description="DNA polymerase alpha subunit B OB" evidence="9">
    <location>
        <begin position="223"/>
        <end position="330"/>
    </location>
</feature>
<evidence type="ECO:0000256" key="3">
    <source>
        <dbReference type="ARBA" id="ARBA00018596"/>
    </source>
</evidence>
<evidence type="ECO:0000256" key="7">
    <source>
        <dbReference type="SAM" id="MobiDB-lite"/>
    </source>
</evidence>
<comment type="similarity">
    <text evidence="2 6">Belongs to the DNA polymerase alpha subunit B family.</text>
</comment>
<dbReference type="InterPro" id="IPR007185">
    <property type="entry name" value="DNA_pol_a/d/e_bsu"/>
</dbReference>
<evidence type="ECO:0000259" key="9">
    <source>
        <dbReference type="Pfam" id="PF22062"/>
    </source>
</evidence>
<dbReference type="InterPro" id="IPR054300">
    <property type="entry name" value="OB_DPOA2"/>
</dbReference>
<protein>
    <recommendedName>
        <fullName evidence="3 6">DNA polymerase alpha subunit B</fullName>
    </recommendedName>
</protein>
<evidence type="ECO:0000256" key="6">
    <source>
        <dbReference type="PIRNR" id="PIRNR018300"/>
    </source>
</evidence>
<keyword evidence="5 6" id="KW-0539">Nucleus</keyword>
<feature type="region of interest" description="Disordered" evidence="7">
    <location>
        <begin position="140"/>
        <end position="170"/>
    </location>
</feature>
<organism evidence="10 11">
    <name type="scientific">Amylocarpus encephaloides</name>
    <dbReference type="NCBI Taxonomy" id="45428"/>
    <lineage>
        <taxon>Eukaryota</taxon>
        <taxon>Fungi</taxon>
        <taxon>Dikarya</taxon>
        <taxon>Ascomycota</taxon>
        <taxon>Pezizomycotina</taxon>
        <taxon>Leotiomycetes</taxon>
        <taxon>Helotiales</taxon>
        <taxon>Helotiales incertae sedis</taxon>
        <taxon>Amylocarpus</taxon>
    </lineage>
</organism>